<dbReference type="Pfam" id="PF00480">
    <property type="entry name" value="ROK"/>
    <property type="match status" value="1"/>
</dbReference>
<comment type="caution">
    <text evidence="2">The sequence shown here is derived from an EMBL/GenBank/DDBJ whole genome shotgun (WGS) entry which is preliminary data.</text>
</comment>
<evidence type="ECO:0000313" key="3">
    <source>
        <dbReference type="Proteomes" id="UP000033411"/>
    </source>
</evidence>
<dbReference type="InterPro" id="IPR036390">
    <property type="entry name" value="WH_DNA-bd_sf"/>
</dbReference>
<reference evidence="2 3" key="1">
    <citation type="submission" date="2015-03" db="EMBL/GenBank/DDBJ databases">
        <authorList>
            <person name="Lepp D."/>
            <person name="Hassan Y.I."/>
            <person name="Li X.-Z."/>
            <person name="Zhou T."/>
        </authorList>
    </citation>
    <scope>NUCLEOTIDE SEQUENCE [LARGE SCALE GENOMIC DNA]</scope>
    <source>
        <strain evidence="2 3">E84</strain>
    </source>
</reference>
<dbReference type="PANTHER" id="PTHR18964:SF149">
    <property type="entry name" value="BIFUNCTIONAL UDP-N-ACETYLGLUCOSAMINE 2-EPIMERASE_N-ACETYLMANNOSAMINE KINASE"/>
    <property type="match status" value="1"/>
</dbReference>
<gene>
    <name evidence="2" type="ORF">WH87_12845</name>
</gene>
<protein>
    <recommendedName>
        <fullName evidence="4">ROK family transcriptional regulator</fullName>
    </recommendedName>
</protein>
<dbReference type="EMBL" id="LANJ01000019">
    <property type="protein sequence ID" value="KKC37412.1"/>
    <property type="molecule type" value="Genomic_DNA"/>
</dbReference>
<proteinExistence type="inferred from homology"/>
<dbReference type="InterPro" id="IPR000600">
    <property type="entry name" value="ROK"/>
</dbReference>
<dbReference type="InterPro" id="IPR043129">
    <property type="entry name" value="ATPase_NBD"/>
</dbReference>
<dbReference type="Gene3D" id="1.10.10.10">
    <property type="entry name" value="Winged helix-like DNA-binding domain superfamily/Winged helix DNA-binding domain"/>
    <property type="match status" value="1"/>
</dbReference>
<evidence type="ECO:0000313" key="2">
    <source>
        <dbReference type="EMBL" id="KKC37412.1"/>
    </source>
</evidence>
<comment type="similarity">
    <text evidence="1">Belongs to the ROK (NagC/XylR) family.</text>
</comment>
<dbReference type="AlphaFoldDB" id="A0A0F5Q8S9"/>
<dbReference type="SUPFAM" id="SSF53067">
    <property type="entry name" value="Actin-like ATPase domain"/>
    <property type="match status" value="1"/>
</dbReference>
<dbReference type="InterPro" id="IPR036388">
    <property type="entry name" value="WH-like_DNA-bd_sf"/>
</dbReference>
<dbReference type="SUPFAM" id="SSF46785">
    <property type="entry name" value="Winged helix' DNA-binding domain"/>
    <property type="match status" value="1"/>
</dbReference>
<keyword evidence="3" id="KW-1185">Reference proteome</keyword>
<dbReference type="PANTHER" id="PTHR18964">
    <property type="entry name" value="ROK (REPRESSOR, ORF, KINASE) FAMILY"/>
    <property type="match status" value="1"/>
</dbReference>
<name>A0A0F5Q8S9_9HYPH</name>
<dbReference type="Gene3D" id="3.30.420.40">
    <property type="match status" value="2"/>
</dbReference>
<dbReference type="PATRIC" id="fig|1293439.3.peg.2177"/>
<dbReference type="STRING" id="1293439.WH87_12845"/>
<sequence length="382" mass="40090">MRTLAEQGSVTRPQLGALLALSKPTMSAAVSELDNLGLLAEKGIHKGATGRSAQIYGLGPGAGYVIGVDIGATQIRALAYGLDDERLGAATKTKLAADKSSTDGLIEVIDEVTSLVAASSGRRARPLGAIAVAVPLSVSERRLKEDALPLQDMLATLRKRFRAPVIVENNVNCAAIAEHRFGAARDIDVLAYLQVGVRIGLGLIIDGKLFRGANGFAGEVGRIPFPWSETEVPTREALEHFLGANAFMERVKEGWSGEDGEVPAGARELFELAAEGSATAQAWVDRHARDIGRLVAACIGMFDPGRMVLGGGVGQNPMLIGEVSKVVQELTWNTEIAVGTLGDDATALGAMRIASQFGLAQLTGDPSGAILLPPTPRQRRSA</sequence>
<dbReference type="Proteomes" id="UP000033411">
    <property type="component" value="Unassembled WGS sequence"/>
</dbReference>
<organism evidence="2 3">
    <name type="scientific">Devosia epidermidihirudinis</name>
    <dbReference type="NCBI Taxonomy" id="1293439"/>
    <lineage>
        <taxon>Bacteria</taxon>
        <taxon>Pseudomonadati</taxon>
        <taxon>Pseudomonadota</taxon>
        <taxon>Alphaproteobacteria</taxon>
        <taxon>Hyphomicrobiales</taxon>
        <taxon>Devosiaceae</taxon>
        <taxon>Devosia</taxon>
    </lineage>
</organism>
<accession>A0A0F5Q8S9</accession>
<evidence type="ECO:0000256" key="1">
    <source>
        <dbReference type="ARBA" id="ARBA00006479"/>
    </source>
</evidence>
<evidence type="ECO:0008006" key="4">
    <source>
        <dbReference type="Google" id="ProtNLM"/>
    </source>
</evidence>